<gene>
    <name evidence="1" type="ORF">PanWU01x14_185120</name>
</gene>
<dbReference type="Proteomes" id="UP000237105">
    <property type="component" value="Unassembled WGS sequence"/>
</dbReference>
<evidence type="ECO:0000313" key="2">
    <source>
        <dbReference type="Proteomes" id="UP000237105"/>
    </source>
</evidence>
<organism evidence="1 2">
    <name type="scientific">Parasponia andersonii</name>
    <name type="common">Sponia andersonii</name>
    <dbReference type="NCBI Taxonomy" id="3476"/>
    <lineage>
        <taxon>Eukaryota</taxon>
        <taxon>Viridiplantae</taxon>
        <taxon>Streptophyta</taxon>
        <taxon>Embryophyta</taxon>
        <taxon>Tracheophyta</taxon>
        <taxon>Spermatophyta</taxon>
        <taxon>Magnoliopsida</taxon>
        <taxon>eudicotyledons</taxon>
        <taxon>Gunneridae</taxon>
        <taxon>Pentapetalae</taxon>
        <taxon>rosids</taxon>
        <taxon>fabids</taxon>
        <taxon>Rosales</taxon>
        <taxon>Cannabaceae</taxon>
        <taxon>Parasponia</taxon>
    </lineage>
</organism>
<dbReference type="OrthoDB" id="690341at2759"/>
<dbReference type="EMBL" id="JXTB01000178">
    <property type="protein sequence ID" value="PON55834.1"/>
    <property type="molecule type" value="Genomic_DNA"/>
</dbReference>
<reference evidence="2" key="1">
    <citation type="submission" date="2016-06" db="EMBL/GenBank/DDBJ databases">
        <title>Parallel loss of symbiosis genes in relatives of nitrogen-fixing non-legume Parasponia.</title>
        <authorList>
            <person name="Van Velzen R."/>
            <person name="Holmer R."/>
            <person name="Bu F."/>
            <person name="Rutten L."/>
            <person name="Van Zeijl A."/>
            <person name="Liu W."/>
            <person name="Santuari L."/>
            <person name="Cao Q."/>
            <person name="Sharma T."/>
            <person name="Shen D."/>
            <person name="Roswanjaya Y."/>
            <person name="Wardhani T."/>
            <person name="Kalhor M.S."/>
            <person name="Jansen J."/>
            <person name="Van den Hoogen J."/>
            <person name="Gungor B."/>
            <person name="Hartog M."/>
            <person name="Hontelez J."/>
            <person name="Verver J."/>
            <person name="Yang W.-C."/>
            <person name="Schijlen E."/>
            <person name="Repin R."/>
            <person name="Schilthuizen M."/>
            <person name="Schranz E."/>
            <person name="Heidstra R."/>
            <person name="Miyata K."/>
            <person name="Fedorova E."/>
            <person name="Kohlen W."/>
            <person name="Bisseling T."/>
            <person name="Smit S."/>
            <person name="Geurts R."/>
        </authorList>
    </citation>
    <scope>NUCLEOTIDE SEQUENCE [LARGE SCALE GENOMIC DNA]</scope>
    <source>
        <strain evidence="2">cv. WU1-14</strain>
    </source>
</reference>
<proteinExistence type="predicted"/>
<accession>A0A2P5C4C1</accession>
<comment type="caution">
    <text evidence="1">The sequence shown here is derived from an EMBL/GenBank/DDBJ whole genome shotgun (WGS) entry which is preliminary data.</text>
</comment>
<keyword evidence="2" id="KW-1185">Reference proteome</keyword>
<dbReference type="AlphaFoldDB" id="A0A2P5C4C1"/>
<evidence type="ECO:0008006" key="3">
    <source>
        <dbReference type="Google" id="ProtNLM"/>
    </source>
</evidence>
<name>A0A2P5C4C1_PARAD</name>
<evidence type="ECO:0000313" key="1">
    <source>
        <dbReference type="EMBL" id="PON55834.1"/>
    </source>
</evidence>
<protein>
    <recommendedName>
        <fullName evidence="3">LRR domain containing protein</fullName>
    </recommendedName>
</protein>
<sequence>MRTQKGIECLENFRILSSVNAQHHGLDLVKELEMLRQLRWLTLSHLTAEKGRALCLSISRADLRVKEYAKLVIKAQNLLGLNLSRLLDDPLKNLKALSSLNYLWLEQAYEGEELQFEEALCIGSCPTAEDNLWLATPEKPQTRRDFGHAKGIFAWFKTRRGSTTMES</sequence>